<evidence type="ECO:0000259" key="6">
    <source>
        <dbReference type="PROSITE" id="PS51198"/>
    </source>
</evidence>
<dbReference type="GO" id="GO:0016787">
    <property type="term" value="F:hydrolase activity"/>
    <property type="evidence" value="ECO:0007669"/>
    <property type="project" value="UniProtKB-UniRule"/>
</dbReference>
<sequence length="549" mass="59764">MTYQPDKTQRQVIDADDSVLLVCGGAGTGKTTTAAAAVRAHLERADQRRAEKAEPGRRTRPPTARALFLSFSRSSVAQILDRTADVLGPYLPQVEITTFHAFAWRLLTRWGGAIGGAEPAMLSETEAKLFRVPDTIRYQDMLPRALDLLKVPAVLEHLRARWTMIVCDEFQDTDDRQFELLTTVRGDARLLLLGDPNQCIYSDLPGAVGVGPERLDTALDLPGARRIDLPDVSHRDPSNVLPAAAAAIRRREFDHAAVTAALDSGRLHIQAGLPTDQEADIVAAVVQDLRVEGHTVGVFSHHIDATTALSDQLTHLDIAHEVIGLPECLSSSIDAQHAMIRFAGGVATWRAVLQRLAVFVTSSVRGKQVPNLAWMLLGKVARPAALDRRLDKLHAALQAADPAAAVALAADAHAQLGLPRGERHWQHAAQLLQPQVVRQLRRHADPADALEALDAAIGAYRADLLTYATGEPATPVQLMGLYQTKGREADATVVVLRSNDFYGPERHEPFETGSRLLYVVLTRARHKTVALLFGDDPRPLVAPLAKLAM</sequence>
<reference evidence="7" key="1">
    <citation type="submission" date="2021-01" db="EMBL/GenBank/DDBJ databases">
        <title>Whole genome shotgun sequence of Virgisporangium aurantiacum NBRC 16421.</title>
        <authorList>
            <person name="Komaki H."/>
            <person name="Tamura T."/>
        </authorList>
    </citation>
    <scope>NUCLEOTIDE SEQUENCE</scope>
    <source>
        <strain evidence="7">NBRC 16421</strain>
    </source>
</reference>
<keyword evidence="4 5" id="KW-0067">ATP-binding</keyword>
<dbReference type="SUPFAM" id="SSF52540">
    <property type="entry name" value="P-loop containing nucleoside triphosphate hydrolases"/>
    <property type="match status" value="1"/>
</dbReference>
<dbReference type="PANTHER" id="PTHR11070">
    <property type="entry name" value="UVRD / RECB / PCRA DNA HELICASE FAMILY MEMBER"/>
    <property type="match status" value="1"/>
</dbReference>
<keyword evidence="2 5" id="KW-0378">Hydrolase</keyword>
<comment type="caution">
    <text evidence="7">The sequence shown here is derived from an EMBL/GenBank/DDBJ whole genome shotgun (WGS) entry which is preliminary data.</text>
</comment>
<organism evidence="7 8">
    <name type="scientific">Virgisporangium aurantiacum</name>
    <dbReference type="NCBI Taxonomy" id="175570"/>
    <lineage>
        <taxon>Bacteria</taxon>
        <taxon>Bacillati</taxon>
        <taxon>Actinomycetota</taxon>
        <taxon>Actinomycetes</taxon>
        <taxon>Micromonosporales</taxon>
        <taxon>Micromonosporaceae</taxon>
        <taxon>Virgisporangium</taxon>
    </lineage>
</organism>
<dbReference type="PROSITE" id="PS51198">
    <property type="entry name" value="UVRD_HELICASE_ATP_BIND"/>
    <property type="match status" value="1"/>
</dbReference>
<evidence type="ECO:0000256" key="1">
    <source>
        <dbReference type="ARBA" id="ARBA00022741"/>
    </source>
</evidence>
<accession>A0A8J3ZL47</accession>
<name>A0A8J3ZL47_9ACTN</name>
<evidence type="ECO:0000256" key="3">
    <source>
        <dbReference type="ARBA" id="ARBA00022806"/>
    </source>
</evidence>
<evidence type="ECO:0000313" key="7">
    <source>
        <dbReference type="EMBL" id="GIJ64788.1"/>
    </source>
</evidence>
<dbReference type="Gene3D" id="3.40.50.300">
    <property type="entry name" value="P-loop containing nucleotide triphosphate hydrolases"/>
    <property type="match status" value="2"/>
</dbReference>
<dbReference type="AlphaFoldDB" id="A0A8J3ZL47"/>
<feature type="domain" description="UvrD-like helicase ATP-binding" evidence="6">
    <location>
        <begin position="3"/>
        <end position="237"/>
    </location>
</feature>
<evidence type="ECO:0000313" key="8">
    <source>
        <dbReference type="Proteomes" id="UP000612585"/>
    </source>
</evidence>
<dbReference type="InterPro" id="IPR000212">
    <property type="entry name" value="DNA_helicase_UvrD/REP"/>
</dbReference>
<dbReference type="GO" id="GO:0003677">
    <property type="term" value="F:DNA binding"/>
    <property type="evidence" value="ECO:0007669"/>
    <property type="project" value="InterPro"/>
</dbReference>
<dbReference type="GO" id="GO:0003678">
    <property type="term" value="F:DNA helicase activity"/>
    <property type="evidence" value="ECO:0007669"/>
    <property type="project" value="InterPro"/>
</dbReference>
<dbReference type="Pfam" id="PF13245">
    <property type="entry name" value="AAA_19"/>
    <property type="match status" value="1"/>
</dbReference>
<keyword evidence="3 5" id="KW-0347">Helicase</keyword>
<dbReference type="InterPro" id="IPR014016">
    <property type="entry name" value="UvrD-like_ATP-bd"/>
</dbReference>
<evidence type="ECO:0000256" key="2">
    <source>
        <dbReference type="ARBA" id="ARBA00022801"/>
    </source>
</evidence>
<evidence type="ECO:0000256" key="4">
    <source>
        <dbReference type="ARBA" id="ARBA00022840"/>
    </source>
</evidence>
<feature type="binding site" evidence="5">
    <location>
        <begin position="24"/>
        <end position="31"/>
    </location>
    <ligand>
        <name>ATP</name>
        <dbReference type="ChEBI" id="CHEBI:30616"/>
    </ligand>
</feature>
<dbReference type="InterPro" id="IPR027417">
    <property type="entry name" value="P-loop_NTPase"/>
</dbReference>
<protein>
    <recommendedName>
        <fullName evidence="6">UvrD-like helicase ATP-binding domain-containing protein</fullName>
    </recommendedName>
</protein>
<dbReference type="Proteomes" id="UP000612585">
    <property type="component" value="Unassembled WGS sequence"/>
</dbReference>
<dbReference type="GO" id="GO:0005524">
    <property type="term" value="F:ATP binding"/>
    <property type="evidence" value="ECO:0007669"/>
    <property type="project" value="UniProtKB-UniRule"/>
</dbReference>
<proteinExistence type="predicted"/>
<dbReference type="EMBL" id="BOPG01000129">
    <property type="protein sequence ID" value="GIJ64788.1"/>
    <property type="molecule type" value="Genomic_DNA"/>
</dbReference>
<gene>
    <name evidence="7" type="ORF">Vau01_123040</name>
</gene>
<evidence type="ECO:0000256" key="5">
    <source>
        <dbReference type="PROSITE-ProRule" id="PRU00560"/>
    </source>
</evidence>
<keyword evidence="1 5" id="KW-0547">Nucleotide-binding</keyword>
<keyword evidence="8" id="KW-1185">Reference proteome</keyword>
<dbReference type="RefSeq" id="WP_204014270.1">
    <property type="nucleotide sequence ID" value="NZ_BOPG01000129.1"/>
</dbReference>